<keyword evidence="2" id="KW-0547">Nucleotide-binding</keyword>
<dbReference type="Proteomes" id="UP000033423">
    <property type="component" value="Unassembled WGS sequence"/>
</dbReference>
<evidence type="ECO:0000259" key="5">
    <source>
        <dbReference type="PROSITE" id="PS00662"/>
    </source>
</evidence>
<feature type="region of interest" description="Disordered" evidence="4">
    <location>
        <begin position="1"/>
        <end position="36"/>
    </location>
</feature>
<dbReference type="Gene3D" id="3.30.450.90">
    <property type="match status" value="1"/>
</dbReference>
<dbReference type="Pfam" id="PF00437">
    <property type="entry name" value="T2SSE"/>
    <property type="match status" value="1"/>
</dbReference>
<feature type="domain" description="Bacterial type II secretion system protein E" evidence="5">
    <location>
        <begin position="280"/>
        <end position="294"/>
    </location>
</feature>
<dbReference type="AlphaFoldDB" id="A0A0F3GPK8"/>
<gene>
    <name evidence="6" type="ORF">MBAV_005183</name>
</gene>
<dbReference type="SUPFAM" id="SSF52540">
    <property type="entry name" value="P-loop containing nucleoside triphosphate hydrolases"/>
    <property type="match status" value="1"/>
</dbReference>
<keyword evidence="3" id="KW-0067">ATP-binding</keyword>
<dbReference type="GO" id="GO:0005886">
    <property type="term" value="C:plasma membrane"/>
    <property type="evidence" value="ECO:0007669"/>
    <property type="project" value="TreeGrafter"/>
</dbReference>
<evidence type="ECO:0000313" key="6">
    <source>
        <dbReference type="EMBL" id="KJU82623.1"/>
    </source>
</evidence>
<reference evidence="6 7" key="1">
    <citation type="submission" date="2015-02" db="EMBL/GenBank/DDBJ databases">
        <title>Single-cell genomics of uncultivated deep-branching MTB reveals a conserved set of magnetosome genes.</title>
        <authorList>
            <person name="Kolinko S."/>
            <person name="Richter M."/>
            <person name="Glockner F.O."/>
            <person name="Brachmann A."/>
            <person name="Schuler D."/>
        </authorList>
    </citation>
    <scope>NUCLEOTIDE SEQUENCE [LARGE SCALE GENOMIC DNA]</scope>
    <source>
        <strain evidence="6">TM-1</strain>
    </source>
</reference>
<dbReference type="PATRIC" id="fig|29290.4.peg.6863"/>
<dbReference type="PANTHER" id="PTHR30258:SF1">
    <property type="entry name" value="PROTEIN TRANSPORT PROTEIN HOFB HOMOLOG"/>
    <property type="match status" value="1"/>
</dbReference>
<sequence>MDTTTAKQPLNGQQVTGEQITQERQKGVAEDKKPQKKITTLSKEELKGVINKISTASSAQDEKDDVITLRVTGESPIITLVNNILLKAAEECASDIHIEPTDKNLRIRYRVDGVLRPTKDIDDLKSSMKVSLVSRIKILSRLDIAEKRLPQDGRIKLKYDGGEMDFRVSTLPTIYGEKVVMRLLDKSNLQLDLKLLGFDDNQLTDFEESIEKPYGMILVTGPTGSGKTTTLYSGLSRLNKPGVNIMTAEDPVEYNLSGVNQVQINHDIGLNFASTLRSFLRQDPDVIMVGEIRDFDTAEIAVKAALTGHLVLSTLHTNDAPSTITRLINMGIEPFLVSSAVVLVVAQRLARKICKDCKTEHKISEKQLLKIGFSEEDIKSNKWYKGAGCPTCNNTGYKGRIALYEIMTLNDELKDVIMDGGTAEDIKKDAIKHGMLTLRQSGINKVKEGLITVDEVLRCTFGD</sequence>
<dbReference type="InterPro" id="IPR027417">
    <property type="entry name" value="P-loop_NTPase"/>
</dbReference>
<dbReference type="FunFam" id="3.40.50.300:FF:000398">
    <property type="entry name" value="Type IV pilus assembly ATPase PilB"/>
    <property type="match status" value="1"/>
</dbReference>
<dbReference type="InterPro" id="IPR001482">
    <property type="entry name" value="T2SS/T4SS_dom"/>
</dbReference>
<dbReference type="PANTHER" id="PTHR30258">
    <property type="entry name" value="TYPE II SECRETION SYSTEM PROTEIN GSPE-RELATED"/>
    <property type="match status" value="1"/>
</dbReference>
<dbReference type="PROSITE" id="PS00662">
    <property type="entry name" value="T2SP_E"/>
    <property type="match status" value="1"/>
</dbReference>
<dbReference type="FunFam" id="3.30.450.90:FF:000001">
    <property type="entry name" value="Type II secretion system ATPase GspE"/>
    <property type="match status" value="1"/>
</dbReference>
<name>A0A0F3GPK8_9BACT</name>
<dbReference type="GO" id="GO:0016887">
    <property type="term" value="F:ATP hydrolysis activity"/>
    <property type="evidence" value="ECO:0007669"/>
    <property type="project" value="TreeGrafter"/>
</dbReference>
<proteinExistence type="inferred from homology"/>
<dbReference type="CDD" id="cd01129">
    <property type="entry name" value="PulE-GspE-like"/>
    <property type="match status" value="1"/>
</dbReference>
<evidence type="ECO:0000256" key="2">
    <source>
        <dbReference type="ARBA" id="ARBA00022741"/>
    </source>
</evidence>
<evidence type="ECO:0000256" key="3">
    <source>
        <dbReference type="ARBA" id="ARBA00022840"/>
    </source>
</evidence>
<protein>
    <submittedName>
        <fullName evidence="6">Type IV-A pilus assembly ATPase PilB</fullName>
    </submittedName>
</protein>
<comment type="caution">
    <text evidence="6">The sequence shown here is derived from an EMBL/GenBank/DDBJ whole genome shotgun (WGS) entry which is preliminary data.</text>
</comment>
<accession>A0A0F3GPK8</accession>
<dbReference type="GO" id="GO:0005524">
    <property type="term" value="F:ATP binding"/>
    <property type="evidence" value="ECO:0007669"/>
    <property type="project" value="UniProtKB-KW"/>
</dbReference>
<dbReference type="Gene3D" id="3.40.50.300">
    <property type="entry name" value="P-loop containing nucleotide triphosphate hydrolases"/>
    <property type="match status" value="1"/>
</dbReference>
<feature type="compositionally biased region" description="Basic and acidic residues" evidence="4">
    <location>
        <begin position="21"/>
        <end position="33"/>
    </location>
</feature>
<dbReference type="EMBL" id="LACI01002238">
    <property type="protein sequence ID" value="KJU82623.1"/>
    <property type="molecule type" value="Genomic_DNA"/>
</dbReference>
<evidence type="ECO:0000256" key="4">
    <source>
        <dbReference type="SAM" id="MobiDB-lite"/>
    </source>
</evidence>
<evidence type="ECO:0000256" key="1">
    <source>
        <dbReference type="ARBA" id="ARBA00006611"/>
    </source>
</evidence>
<feature type="compositionally biased region" description="Polar residues" evidence="4">
    <location>
        <begin position="1"/>
        <end position="20"/>
    </location>
</feature>
<evidence type="ECO:0000313" key="7">
    <source>
        <dbReference type="Proteomes" id="UP000033423"/>
    </source>
</evidence>
<keyword evidence="7" id="KW-1185">Reference proteome</keyword>
<comment type="similarity">
    <text evidence="1">Belongs to the GSP E family.</text>
</comment>
<organism evidence="6 7">
    <name type="scientific">Candidatus Magnetobacterium bavaricum</name>
    <dbReference type="NCBI Taxonomy" id="29290"/>
    <lineage>
        <taxon>Bacteria</taxon>
        <taxon>Pseudomonadati</taxon>
        <taxon>Nitrospirota</taxon>
        <taxon>Thermodesulfovibrionia</taxon>
        <taxon>Thermodesulfovibrionales</taxon>
        <taxon>Candidatus Magnetobacteriaceae</taxon>
        <taxon>Candidatus Magnetobacterium</taxon>
    </lineage>
</organism>